<name>A0AAD0YL99_CHRNA</name>
<dbReference type="NCBIfam" id="TIGR01443">
    <property type="entry name" value="intein_Cterm"/>
    <property type="match status" value="2"/>
</dbReference>
<sequence length="675" mass="74012">MDELEYITLNALMMCDQGAAPDFFKPTFNTKVKIHGCLVATNQDATPLVNIPSFKVCKISGGPCTPATVPMTWQDTWQVKINGIRSLIGKSTCQCPVGGKVEFMTSGQVPLPEDAAQEVKDMQDQAQRELDDSGNGNSVGEAGFVEGMIPVWGSGRDLINDIQTGDVGGSLMNAGFLIWDVASIAVGVVSFGTGTVAMQGAKAGLKGAIKAGAKAISKEALQQMGKAAMKKLSKEALKKSVDDIAKKLLKTCVFACFPAGTPVHTEHGIKNIEDIRIGDQVWAYDEDTDTVALQPVIDLIVNESDHTISIYTEAEVIETTATHPFYTNGEWIDASELKEGDKILLRDQQEGVIQKTEFNYTPQKVYNFEVDQWHNYFVGDSGVLVHNSGKCLSKMADEAAELVAKTWDDLAKLKHCFPAGTLVKIDENSGYAAIETISVGDYVTAFDLDEHTEVLKQVTGVYVNHTESLCRLYIGDEIIESTSAHRFWSLTHNDWINAEDIESGNLLMDATGKSVIVEKTEKIAGNFKTYNLEVDEVHNYFVSSLDILVHNGKSNPFPNSVFNDTTKRSTEIYKFFEKGPPPKDIYVGKTVQGLGKRIDQHITEKGLQKLVSEGKLGYKVIDGGMWTPFQTAAREQHYISSLGTKGRKGAAAIWNKINAVSKKKFDYFSKIIPCP</sequence>
<dbReference type="GO" id="GO:0016539">
    <property type="term" value="P:intein-mediated protein splicing"/>
    <property type="evidence" value="ECO:0007669"/>
    <property type="project" value="InterPro"/>
</dbReference>
<accession>A0AAD0YL99</accession>
<dbReference type="RefSeq" id="WP_123855744.1">
    <property type="nucleotide sequence ID" value="NZ_CP033923.1"/>
</dbReference>
<dbReference type="InterPro" id="IPR006141">
    <property type="entry name" value="Intein_N"/>
</dbReference>
<keyword evidence="3" id="KW-1185">Reference proteome</keyword>
<dbReference type="SUPFAM" id="SSF51294">
    <property type="entry name" value="Hedgehog/intein (Hint) domain"/>
    <property type="match status" value="2"/>
</dbReference>
<dbReference type="EMBL" id="CP033923">
    <property type="protein sequence ID" value="AZA89266.1"/>
    <property type="molecule type" value="Genomic_DNA"/>
</dbReference>
<dbReference type="Gene3D" id="2.170.16.10">
    <property type="entry name" value="Hedgehog/Intein (Hint) domain"/>
    <property type="match status" value="2"/>
</dbReference>
<dbReference type="InterPro" id="IPR003587">
    <property type="entry name" value="Hint_dom_N"/>
</dbReference>
<dbReference type="Proteomes" id="UP000278288">
    <property type="component" value="Chromosome"/>
</dbReference>
<feature type="domain" description="Hint" evidence="1">
    <location>
        <begin position="254"/>
        <end position="347"/>
    </location>
</feature>
<feature type="domain" description="Hint" evidence="1">
    <location>
        <begin position="414"/>
        <end position="511"/>
    </location>
</feature>
<organism evidence="2 3">
    <name type="scientific">Chryseobacterium nakagawai</name>
    <dbReference type="NCBI Taxonomy" id="1241982"/>
    <lineage>
        <taxon>Bacteria</taxon>
        <taxon>Pseudomonadati</taxon>
        <taxon>Bacteroidota</taxon>
        <taxon>Flavobacteriia</taxon>
        <taxon>Flavobacteriales</taxon>
        <taxon>Weeksellaceae</taxon>
        <taxon>Chryseobacterium group</taxon>
        <taxon>Chryseobacterium</taxon>
    </lineage>
</organism>
<gene>
    <name evidence="2" type="ORF">EG343_00770</name>
</gene>
<dbReference type="CDD" id="cd00081">
    <property type="entry name" value="Hint"/>
    <property type="match status" value="2"/>
</dbReference>
<dbReference type="AlphaFoldDB" id="A0AAD0YL99"/>
<evidence type="ECO:0000259" key="1">
    <source>
        <dbReference type="SMART" id="SM00306"/>
    </source>
</evidence>
<dbReference type="InterPro" id="IPR025460">
    <property type="entry name" value="DUF4280"/>
</dbReference>
<evidence type="ECO:0000313" key="3">
    <source>
        <dbReference type="Proteomes" id="UP000278288"/>
    </source>
</evidence>
<dbReference type="KEGG" id="cnk:EG343_00770"/>
<dbReference type="Pfam" id="PF07591">
    <property type="entry name" value="PT-HINT"/>
    <property type="match status" value="2"/>
</dbReference>
<proteinExistence type="predicted"/>
<dbReference type="InterPro" id="IPR030934">
    <property type="entry name" value="Intein_C"/>
</dbReference>
<dbReference type="SMART" id="SM00306">
    <property type="entry name" value="HintN"/>
    <property type="match status" value="2"/>
</dbReference>
<dbReference type="PROSITE" id="PS50817">
    <property type="entry name" value="INTEIN_N_TER"/>
    <property type="match status" value="1"/>
</dbReference>
<reference evidence="2 3" key="1">
    <citation type="submission" date="2018-11" db="EMBL/GenBank/DDBJ databases">
        <title>Proposal to divide the Flavobacteriaceae and reorganize its genera based on Amino Acid Identity values calculated from whole genome sequences.</title>
        <authorList>
            <person name="Nicholson A.C."/>
            <person name="Gulvik C.A."/>
            <person name="Whitney A.M."/>
            <person name="Humrighouse B.W."/>
            <person name="Bell M."/>
            <person name="Holmes B."/>
            <person name="Steigerwalt A.G."/>
            <person name="Villarma A."/>
            <person name="Sheth M."/>
            <person name="Batra D."/>
            <person name="Pryor J."/>
            <person name="Bernardet J.-F."/>
            <person name="Hugo C."/>
            <person name="Kampfer P."/>
            <person name="Newman J."/>
            <person name="McQuiston J.R."/>
        </authorList>
    </citation>
    <scope>NUCLEOTIDE SEQUENCE [LARGE SCALE GENOMIC DNA]</scope>
    <source>
        <strain evidence="2 3">G0041</strain>
    </source>
</reference>
<evidence type="ECO:0000313" key="2">
    <source>
        <dbReference type="EMBL" id="AZA89266.1"/>
    </source>
</evidence>
<dbReference type="PROSITE" id="PS50818">
    <property type="entry name" value="INTEIN_C_TER"/>
    <property type="match status" value="2"/>
</dbReference>
<dbReference type="Pfam" id="PF14107">
    <property type="entry name" value="DUF4280"/>
    <property type="match status" value="1"/>
</dbReference>
<dbReference type="InterPro" id="IPR036844">
    <property type="entry name" value="Hint_dom_sf"/>
</dbReference>
<protein>
    <submittedName>
        <fullName evidence="2">DUF4280 domain-containing protein</fullName>
    </submittedName>
</protein>